<dbReference type="InterPro" id="IPR018062">
    <property type="entry name" value="HTH_AraC-typ_CS"/>
</dbReference>
<keyword evidence="3" id="KW-0010">Activator</keyword>
<dbReference type="PROSITE" id="PS00041">
    <property type="entry name" value="HTH_ARAC_FAMILY_1"/>
    <property type="match status" value="1"/>
</dbReference>
<evidence type="ECO:0000313" key="7">
    <source>
        <dbReference type="Proteomes" id="UP001501321"/>
    </source>
</evidence>
<dbReference type="InterPro" id="IPR050204">
    <property type="entry name" value="AraC_XylS_family_regulators"/>
</dbReference>
<dbReference type="PANTHER" id="PTHR46796:SF10">
    <property type="entry name" value="TRANSCRIPTIONAL ACTIVATOR FEAR"/>
    <property type="match status" value="1"/>
</dbReference>
<dbReference type="InterPro" id="IPR014710">
    <property type="entry name" value="RmlC-like_jellyroll"/>
</dbReference>
<dbReference type="InterPro" id="IPR020449">
    <property type="entry name" value="Tscrpt_reg_AraC-type_HTH"/>
</dbReference>
<evidence type="ECO:0000256" key="4">
    <source>
        <dbReference type="ARBA" id="ARBA00023163"/>
    </source>
</evidence>
<evidence type="ECO:0000256" key="2">
    <source>
        <dbReference type="ARBA" id="ARBA00023125"/>
    </source>
</evidence>
<name>A0ABP8PZY6_9GAMM</name>
<protein>
    <submittedName>
        <fullName evidence="6">AraC family transcriptional regulator</fullName>
    </submittedName>
</protein>
<dbReference type="InterPro" id="IPR003313">
    <property type="entry name" value="AraC-bd"/>
</dbReference>
<evidence type="ECO:0000256" key="1">
    <source>
        <dbReference type="ARBA" id="ARBA00023015"/>
    </source>
</evidence>
<reference evidence="7" key="1">
    <citation type="journal article" date="2019" name="Int. J. Syst. Evol. Microbiol.">
        <title>The Global Catalogue of Microorganisms (GCM) 10K type strain sequencing project: providing services to taxonomists for standard genome sequencing and annotation.</title>
        <authorList>
            <consortium name="The Broad Institute Genomics Platform"/>
            <consortium name="The Broad Institute Genome Sequencing Center for Infectious Disease"/>
            <person name="Wu L."/>
            <person name="Ma J."/>
        </authorList>
    </citation>
    <scope>NUCLEOTIDE SEQUENCE [LARGE SCALE GENOMIC DNA]</scope>
    <source>
        <strain evidence="7">JCM 32226</strain>
    </source>
</reference>
<feature type="domain" description="HTH araC/xylS-type" evidence="5">
    <location>
        <begin position="138"/>
        <end position="235"/>
    </location>
</feature>
<proteinExistence type="predicted"/>
<dbReference type="Gene3D" id="1.10.10.60">
    <property type="entry name" value="Homeodomain-like"/>
    <property type="match status" value="2"/>
</dbReference>
<keyword evidence="7" id="KW-1185">Reference proteome</keyword>
<dbReference type="EMBL" id="BAABFC010000003">
    <property type="protein sequence ID" value="GAA4494723.1"/>
    <property type="molecule type" value="Genomic_DNA"/>
</dbReference>
<dbReference type="SUPFAM" id="SSF46689">
    <property type="entry name" value="Homeodomain-like"/>
    <property type="match status" value="1"/>
</dbReference>
<dbReference type="RefSeq" id="WP_345010068.1">
    <property type="nucleotide sequence ID" value="NZ_BAABFC010000003.1"/>
</dbReference>
<dbReference type="PANTHER" id="PTHR46796">
    <property type="entry name" value="HTH-TYPE TRANSCRIPTIONAL ACTIVATOR RHAS-RELATED"/>
    <property type="match status" value="1"/>
</dbReference>
<gene>
    <name evidence="6" type="ORF">GCM10023095_06810</name>
</gene>
<dbReference type="InterPro" id="IPR011051">
    <property type="entry name" value="RmlC_Cupin_sf"/>
</dbReference>
<dbReference type="Pfam" id="PF02311">
    <property type="entry name" value="AraC_binding"/>
    <property type="match status" value="1"/>
</dbReference>
<keyword evidence="2" id="KW-0238">DNA-binding</keyword>
<keyword evidence="4" id="KW-0804">Transcription</keyword>
<dbReference type="Proteomes" id="UP001501321">
    <property type="component" value="Unassembled WGS sequence"/>
</dbReference>
<organism evidence="6 7">
    <name type="scientific">Pseudaeromonas paramecii</name>
    <dbReference type="NCBI Taxonomy" id="2138166"/>
    <lineage>
        <taxon>Bacteria</taxon>
        <taxon>Pseudomonadati</taxon>
        <taxon>Pseudomonadota</taxon>
        <taxon>Gammaproteobacteria</taxon>
        <taxon>Aeromonadales</taxon>
        <taxon>Aeromonadaceae</taxon>
        <taxon>Pseudaeromonas</taxon>
    </lineage>
</organism>
<evidence type="ECO:0000259" key="5">
    <source>
        <dbReference type="PROSITE" id="PS01124"/>
    </source>
</evidence>
<accession>A0ABP8PZY6</accession>
<dbReference type="InterPro" id="IPR009057">
    <property type="entry name" value="Homeodomain-like_sf"/>
</dbReference>
<sequence>MPNSLSIRRYSRQRQRHAHAFHQLVLPLQGVIRIELAGFTGKVAVGECVVIPAGEAHDFRADEAARFMVADLDNLPAGLLALPGRVFAVSPPLQAYLTFVECQLQHHLDPELESALLPLFCQLLARQAQDRPRDPRIRAVQAVIAERLAEPLTIAELAAVACLSPTQFKKLFTAQLDLSVHQYLIRQRMEKARALLTHTDLPVQQVAEQVGYGDVSAFSRRFTRHTGLSPRQFRG</sequence>
<dbReference type="SUPFAM" id="SSF51182">
    <property type="entry name" value="RmlC-like cupins"/>
    <property type="match status" value="1"/>
</dbReference>
<comment type="caution">
    <text evidence="6">The sequence shown here is derived from an EMBL/GenBank/DDBJ whole genome shotgun (WGS) entry which is preliminary data.</text>
</comment>
<dbReference type="SMART" id="SM00342">
    <property type="entry name" value="HTH_ARAC"/>
    <property type="match status" value="1"/>
</dbReference>
<dbReference type="Pfam" id="PF12833">
    <property type="entry name" value="HTH_18"/>
    <property type="match status" value="1"/>
</dbReference>
<evidence type="ECO:0000313" key="6">
    <source>
        <dbReference type="EMBL" id="GAA4494723.1"/>
    </source>
</evidence>
<keyword evidence="1" id="KW-0805">Transcription regulation</keyword>
<dbReference type="PROSITE" id="PS01124">
    <property type="entry name" value="HTH_ARAC_FAMILY_2"/>
    <property type="match status" value="1"/>
</dbReference>
<dbReference type="PRINTS" id="PR00032">
    <property type="entry name" value="HTHARAC"/>
</dbReference>
<dbReference type="Gene3D" id="2.60.120.10">
    <property type="entry name" value="Jelly Rolls"/>
    <property type="match status" value="1"/>
</dbReference>
<dbReference type="InterPro" id="IPR018060">
    <property type="entry name" value="HTH_AraC"/>
</dbReference>
<evidence type="ECO:0000256" key="3">
    <source>
        <dbReference type="ARBA" id="ARBA00023159"/>
    </source>
</evidence>